<accession>A0AAV9P599</accession>
<dbReference type="GO" id="GO:0070124">
    <property type="term" value="P:mitochondrial translational initiation"/>
    <property type="evidence" value="ECO:0007669"/>
    <property type="project" value="TreeGrafter"/>
</dbReference>
<reference evidence="2 3" key="1">
    <citation type="submission" date="2023-08" db="EMBL/GenBank/DDBJ databases">
        <title>Black Yeasts Isolated from many extreme environments.</title>
        <authorList>
            <person name="Coleine C."/>
            <person name="Stajich J.E."/>
            <person name="Selbmann L."/>
        </authorList>
    </citation>
    <scope>NUCLEOTIDE SEQUENCE [LARGE SCALE GENOMIC DNA]</scope>
    <source>
        <strain evidence="2 3">CCFEE 5935</strain>
    </source>
</reference>
<dbReference type="GO" id="GO:0003735">
    <property type="term" value="F:structural constituent of ribosome"/>
    <property type="evidence" value="ECO:0007669"/>
    <property type="project" value="TreeGrafter"/>
</dbReference>
<sequence>MSKSVSSPTARLLQTSRLFSLPRPLPAPINDTLTSTGTYRASDTATLPYPTHQAITTPAASLHRGDFGLKRSLPARTTRNTSTPVVRIKAQDTYEHITDFASSADVVVGQRKFGEMGVPFVQKLPKKDSKAGPPTEPRSVFENWIDNTDPEAKMPVERRGKAGMGSFARAGMEMREPKTMQRWKFAGPWVPGMQEGEFARWLERNIDRRKGEWREFVRGKEADSRMAEAQRQAREQGEPLSGADIARLRVELRPTDEQLTEIEKDLRDTHISDRLSSNLTALIQEFFDLPNLYYPGRNSSPNTATARMDSYLKKFQAATDVDEGPPTTHPAAGLSHLRSSAIMPNHPLYGPQAYGTPVEARVVRPRRTTAGLNEHQARIGVGGFVATDTESDTKPPAQQKGREKAVSEASRMTGQLDEDLEGGNKVWVQPGTAHVDERGRVNLKVGRAEPEALAVKRGGEELGRIMQAKRASRAVEQGTAGLRGPGGRPFGFGGGFRGQSLVARSSSYTFILVELLLALEAKTLQDRRICKPDVPLQLHNAAAGPQDWTSSDWAYPRDDE</sequence>
<dbReference type="PANTHER" id="PTHR28058:SF1">
    <property type="entry name" value="SMALL RIBOSOMAL SUBUNIT PROTEIN BS1M"/>
    <property type="match status" value="1"/>
</dbReference>
<evidence type="ECO:0000313" key="2">
    <source>
        <dbReference type="EMBL" id="KAK5166855.1"/>
    </source>
</evidence>
<dbReference type="InterPro" id="IPR016712">
    <property type="entry name" value="Rbsml_bS1m-like"/>
</dbReference>
<dbReference type="AlphaFoldDB" id="A0AAV9P599"/>
<evidence type="ECO:0000256" key="1">
    <source>
        <dbReference type="SAM" id="MobiDB-lite"/>
    </source>
</evidence>
<dbReference type="Pfam" id="PF11709">
    <property type="entry name" value="Mit_ribos_Mrp51"/>
    <property type="match status" value="1"/>
</dbReference>
<gene>
    <name evidence="2" type="ORF">LTR77_007584</name>
</gene>
<dbReference type="EMBL" id="JAVRRT010000012">
    <property type="protein sequence ID" value="KAK5166855.1"/>
    <property type="molecule type" value="Genomic_DNA"/>
</dbReference>
<organism evidence="2 3">
    <name type="scientific">Saxophila tyrrhenica</name>
    <dbReference type="NCBI Taxonomy" id="1690608"/>
    <lineage>
        <taxon>Eukaryota</taxon>
        <taxon>Fungi</taxon>
        <taxon>Dikarya</taxon>
        <taxon>Ascomycota</taxon>
        <taxon>Pezizomycotina</taxon>
        <taxon>Dothideomycetes</taxon>
        <taxon>Dothideomycetidae</taxon>
        <taxon>Mycosphaerellales</taxon>
        <taxon>Extremaceae</taxon>
        <taxon>Saxophila</taxon>
    </lineage>
</organism>
<dbReference type="GeneID" id="89928920"/>
<name>A0AAV9P599_9PEZI</name>
<protein>
    <submittedName>
        <fullName evidence="2">Uncharacterized protein</fullName>
    </submittedName>
</protein>
<proteinExistence type="predicted"/>
<dbReference type="RefSeq" id="XP_064656663.1">
    <property type="nucleotide sequence ID" value="XM_064804821.1"/>
</dbReference>
<keyword evidence="3" id="KW-1185">Reference proteome</keyword>
<dbReference type="GO" id="GO:0005763">
    <property type="term" value="C:mitochondrial small ribosomal subunit"/>
    <property type="evidence" value="ECO:0007669"/>
    <property type="project" value="TreeGrafter"/>
</dbReference>
<feature type="region of interest" description="Disordered" evidence="1">
    <location>
        <begin position="386"/>
        <end position="407"/>
    </location>
</feature>
<dbReference type="Proteomes" id="UP001337655">
    <property type="component" value="Unassembled WGS sequence"/>
</dbReference>
<evidence type="ECO:0000313" key="3">
    <source>
        <dbReference type="Proteomes" id="UP001337655"/>
    </source>
</evidence>
<comment type="caution">
    <text evidence="2">The sequence shown here is derived from an EMBL/GenBank/DDBJ whole genome shotgun (WGS) entry which is preliminary data.</text>
</comment>
<dbReference type="PANTHER" id="PTHR28058">
    <property type="entry name" value="37S RIBOSOMAL PROTEIN MRP51, MITOCHONDRIAL"/>
    <property type="match status" value="1"/>
</dbReference>